<comment type="caution">
    <text evidence="1">The sequence shown here is derived from an EMBL/GenBank/DDBJ whole genome shotgun (WGS) entry which is preliminary data.</text>
</comment>
<dbReference type="EMBL" id="CAVMJV010000097">
    <property type="protein sequence ID" value="CAK5094992.1"/>
    <property type="molecule type" value="Genomic_DNA"/>
</dbReference>
<reference evidence="1" key="1">
    <citation type="submission" date="2023-11" db="EMBL/GenBank/DDBJ databases">
        <authorList>
            <person name="Poullet M."/>
        </authorList>
    </citation>
    <scope>NUCLEOTIDE SEQUENCE</scope>
    <source>
        <strain evidence="1">E1834</strain>
    </source>
</reference>
<organism evidence="1 2">
    <name type="scientific">Meloidogyne enterolobii</name>
    <name type="common">Root-knot nematode worm</name>
    <name type="synonym">Meloidogyne mayaguensis</name>
    <dbReference type="NCBI Taxonomy" id="390850"/>
    <lineage>
        <taxon>Eukaryota</taxon>
        <taxon>Metazoa</taxon>
        <taxon>Ecdysozoa</taxon>
        <taxon>Nematoda</taxon>
        <taxon>Chromadorea</taxon>
        <taxon>Rhabditida</taxon>
        <taxon>Tylenchina</taxon>
        <taxon>Tylenchomorpha</taxon>
        <taxon>Tylenchoidea</taxon>
        <taxon>Meloidogynidae</taxon>
        <taxon>Meloidogyninae</taxon>
        <taxon>Meloidogyne</taxon>
    </lineage>
</organism>
<name>A0ACB1ANF6_MELEN</name>
<gene>
    <name evidence="1" type="ORF">MENTE1834_LOCUS40808</name>
</gene>
<proteinExistence type="predicted"/>
<protein>
    <submittedName>
        <fullName evidence="1">Uncharacterized protein</fullName>
    </submittedName>
</protein>
<evidence type="ECO:0000313" key="1">
    <source>
        <dbReference type="EMBL" id="CAK5094992.1"/>
    </source>
</evidence>
<keyword evidence="2" id="KW-1185">Reference proteome</keyword>
<accession>A0ACB1ANF6</accession>
<evidence type="ECO:0000313" key="2">
    <source>
        <dbReference type="Proteomes" id="UP001497535"/>
    </source>
</evidence>
<sequence>MLNILKIFFSIQPIFCFHIFFFKNIFVFDLIIFYFHFSPFLFLLYFTRLNRLYHIE</sequence>
<dbReference type="Proteomes" id="UP001497535">
    <property type="component" value="Unassembled WGS sequence"/>
</dbReference>